<keyword evidence="2" id="KW-1185">Reference proteome</keyword>
<proteinExistence type="predicted"/>
<accession>A0A2N7X5F3</accession>
<name>A0A2N7X5F3_9BURK</name>
<reference evidence="1 2" key="1">
    <citation type="submission" date="2018-01" db="EMBL/GenBank/DDBJ databases">
        <title>Whole genome analyses suggest that Burkholderia sensu lato contains two further novel genera in the rhizoxinica-symbiotica group Mycetohabitans gen. nov., and Trinickia gen. nov.: implications for the evolution of diazotrophy and nodulation in the Burkholderiaceae.</title>
        <authorList>
            <person name="Estrada-de los Santos P."/>
            <person name="Palmer M."/>
            <person name="Chavez-Ramirez B."/>
            <person name="Beukes C."/>
            <person name="Steenkamp E.T."/>
            <person name="Hirsch A.M."/>
            <person name="Manyaka P."/>
            <person name="Maluk M."/>
            <person name="Lafos M."/>
            <person name="Crook M."/>
            <person name="Gross E."/>
            <person name="Simon M.F."/>
            <person name="Bueno dos Reis Junior F."/>
            <person name="Poole P.S."/>
            <person name="Venter S.N."/>
            <person name="James E.K."/>
        </authorList>
    </citation>
    <scope>NUCLEOTIDE SEQUENCE [LARGE SCALE GENOMIC DNA]</scope>
    <source>
        <strain evidence="1 2">JPY 581</strain>
    </source>
</reference>
<dbReference type="Proteomes" id="UP000235777">
    <property type="component" value="Unassembled WGS sequence"/>
</dbReference>
<evidence type="ECO:0000313" key="1">
    <source>
        <dbReference type="EMBL" id="PMS36983.1"/>
    </source>
</evidence>
<organism evidence="1 2">
    <name type="scientific">Trinickia symbiotica</name>
    <dbReference type="NCBI Taxonomy" id="863227"/>
    <lineage>
        <taxon>Bacteria</taxon>
        <taxon>Pseudomonadati</taxon>
        <taxon>Pseudomonadota</taxon>
        <taxon>Betaproteobacteria</taxon>
        <taxon>Burkholderiales</taxon>
        <taxon>Burkholderiaceae</taxon>
        <taxon>Trinickia</taxon>
    </lineage>
</organism>
<dbReference type="AlphaFoldDB" id="A0A2N7X5F3"/>
<evidence type="ECO:0000313" key="2">
    <source>
        <dbReference type="Proteomes" id="UP000235777"/>
    </source>
</evidence>
<sequence>MAVRVLDIALSLPGSRIEDVEHLLTTSRAKLVSAVFELSGRGLLRYIDPSVGFEDIRLYAESAAASIQEADWFSEPTPALDAYRLVLQDEIRRWASGSGEAASKALLGALAEADSGDDRTGPLSLAR</sequence>
<gene>
    <name evidence="1" type="ORF">C0Z20_09635</name>
</gene>
<dbReference type="EMBL" id="PNYC01000005">
    <property type="protein sequence ID" value="PMS36983.1"/>
    <property type="molecule type" value="Genomic_DNA"/>
</dbReference>
<dbReference type="STRING" id="863227.GCA_000373005_03563"/>
<protein>
    <submittedName>
        <fullName evidence="1">Uncharacterized protein</fullName>
    </submittedName>
</protein>
<comment type="caution">
    <text evidence="1">The sequence shown here is derived from an EMBL/GenBank/DDBJ whole genome shotgun (WGS) entry which is preliminary data.</text>
</comment>